<gene>
    <name evidence="1" type="ORF">MANES_09G108900</name>
</gene>
<protein>
    <submittedName>
        <fullName evidence="1">Uncharacterized protein</fullName>
    </submittedName>
</protein>
<accession>A0A2C9V9P6</accession>
<evidence type="ECO:0000313" key="1">
    <source>
        <dbReference type="EMBL" id="OAY41523.1"/>
    </source>
</evidence>
<dbReference type="AlphaFoldDB" id="A0A2C9V9P6"/>
<organism evidence="1">
    <name type="scientific">Manihot esculenta</name>
    <name type="common">Cassava</name>
    <name type="synonym">Jatropha manihot</name>
    <dbReference type="NCBI Taxonomy" id="3983"/>
    <lineage>
        <taxon>Eukaryota</taxon>
        <taxon>Viridiplantae</taxon>
        <taxon>Streptophyta</taxon>
        <taxon>Embryophyta</taxon>
        <taxon>Tracheophyta</taxon>
        <taxon>Spermatophyta</taxon>
        <taxon>Magnoliopsida</taxon>
        <taxon>eudicotyledons</taxon>
        <taxon>Gunneridae</taxon>
        <taxon>Pentapetalae</taxon>
        <taxon>rosids</taxon>
        <taxon>fabids</taxon>
        <taxon>Malpighiales</taxon>
        <taxon>Euphorbiaceae</taxon>
        <taxon>Crotonoideae</taxon>
        <taxon>Manihoteae</taxon>
        <taxon>Manihot</taxon>
    </lineage>
</organism>
<name>A0A2C9V9P6_MANES</name>
<dbReference type="EMBL" id="CM004395">
    <property type="protein sequence ID" value="OAY41523.1"/>
    <property type="molecule type" value="Genomic_DNA"/>
</dbReference>
<sequence length="111" mass="12286">MGLASGSILCDMLEPEAALAADLMRLCVRVYYILVLLLDLRWALTGLSHPYLYSLFFVVSNSKGPFHGSQGGNQFLKQLAGAGVCISYIHHSLCNKIVNNLADNWRQAKSW</sequence>
<reference evidence="1" key="1">
    <citation type="submission" date="2016-02" db="EMBL/GenBank/DDBJ databases">
        <title>WGS assembly of Manihot esculenta.</title>
        <authorList>
            <person name="Bredeson J.V."/>
            <person name="Prochnik S.E."/>
            <person name="Lyons J.B."/>
            <person name="Schmutz J."/>
            <person name="Grimwood J."/>
            <person name="Vrebalov J."/>
            <person name="Bart R.S."/>
            <person name="Amuge T."/>
            <person name="Ferguson M.E."/>
            <person name="Green R."/>
            <person name="Putnam N."/>
            <person name="Stites J."/>
            <person name="Rounsley S."/>
            <person name="Rokhsar D.S."/>
        </authorList>
    </citation>
    <scope>NUCLEOTIDE SEQUENCE [LARGE SCALE GENOMIC DNA]</scope>
    <source>
        <tissue evidence="1">Leaf</tissue>
    </source>
</reference>
<proteinExistence type="predicted"/>